<dbReference type="AlphaFoldDB" id="A0ABD1YF48"/>
<reference evidence="2 3" key="1">
    <citation type="submission" date="2024-09" db="EMBL/GenBank/DDBJ databases">
        <title>Chromosome-scale assembly of Riccia fluitans.</title>
        <authorList>
            <person name="Paukszto L."/>
            <person name="Sawicki J."/>
            <person name="Karawczyk K."/>
            <person name="Piernik-Szablinska J."/>
            <person name="Szczecinska M."/>
            <person name="Mazdziarz M."/>
        </authorList>
    </citation>
    <scope>NUCLEOTIDE SEQUENCE [LARGE SCALE GENOMIC DNA]</scope>
    <source>
        <strain evidence="2">Rf_01</strain>
        <tissue evidence="2">Aerial parts of the thallus</tissue>
    </source>
</reference>
<feature type="region of interest" description="Disordered" evidence="1">
    <location>
        <begin position="306"/>
        <end position="344"/>
    </location>
</feature>
<feature type="compositionally biased region" description="Polar residues" evidence="1">
    <location>
        <begin position="93"/>
        <end position="108"/>
    </location>
</feature>
<accession>A0ABD1YF48</accession>
<proteinExistence type="predicted"/>
<feature type="compositionally biased region" description="Basic residues" evidence="1">
    <location>
        <begin position="229"/>
        <end position="238"/>
    </location>
</feature>
<feature type="compositionally biased region" description="Basic and acidic residues" evidence="1">
    <location>
        <begin position="55"/>
        <end position="83"/>
    </location>
</feature>
<feature type="region of interest" description="Disordered" evidence="1">
    <location>
        <begin position="1"/>
        <end position="245"/>
    </location>
</feature>
<protein>
    <submittedName>
        <fullName evidence="2">Uncharacterized protein</fullName>
    </submittedName>
</protein>
<feature type="compositionally biased region" description="Basic and acidic residues" evidence="1">
    <location>
        <begin position="128"/>
        <end position="146"/>
    </location>
</feature>
<keyword evidence="3" id="KW-1185">Reference proteome</keyword>
<feature type="compositionally biased region" description="Polar residues" evidence="1">
    <location>
        <begin position="23"/>
        <end position="39"/>
    </location>
</feature>
<gene>
    <name evidence="2" type="ORF">R1flu_013841</name>
</gene>
<dbReference type="EMBL" id="JBHFFA010000004">
    <property type="protein sequence ID" value="KAL2629155.1"/>
    <property type="molecule type" value="Genomic_DNA"/>
</dbReference>
<evidence type="ECO:0000256" key="1">
    <source>
        <dbReference type="SAM" id="MobiDB-lite"/>
    </source>
</evidence>
<evidence type="ECO:0000313" key="3">
    <source>
        <dbReference type="Proteomes" id="UP001605036"/>
    </source>
</evidence>
<dbReference type="Proteomes" id="UP001605036">
    <property type="component" value="Unassembled WGS sequence"/>
</dbReference>
<sequence length="344" mass="38841">MEFRKSRRSKSKKPTREKASKGSKPSRTDQTFLEETSLVTRAEKHSPSTEETISGEERPRSEHELHCRENEVKTALRSREKKLTFPCEIPSPQDGTSDPRSKMGNSEAQVHPPAERSKLKSSRKERKSKSDKSADPGDTSVTERKGSKLGTSRKERRTKSFKEEDLGDGTVPEGSTPTITRKERKSKLDVATELGGSVGQPERSKMRKFRMEHRSSVDDTAVMSAEGSKKKKKKKSRRKSEEIQPAKTCGTYGLSAMIEPRAFLEILAKEHRDEVHVLKDIMDLQAARTGDRSKLRELHKLLTRINKEEIRTPSETPSSSYEPTSFPLSSSVKISTREGHQQSH</sequence>
<feature type="compositionally biased region" description="Low complexity" evidence="1">
    <location>
        <begin position="313"/>
        <end position="325"/>
    </location>
</feature>
<comment type="caution">
    <text evidence="2">The sequence shown here is derived from an EMBL/GenBank/DDBJ whole genome shotgun (WGS) entry which is preliminary data.</text>
</comment>
<name>A0ABD1YF48_9MARC</name>
<feature type="compositionally biased region" description="Basic and acidic residues" evidence="1">
    <location>
        <begin position="335"/>
        <end position="344"/>
    </location>
</feature>
<evidence type="ECO:0000313" key="2">
    <source>
        <dbReference type="EMBL" id="KAL2629155.1"/>
    </source>
</evidence>
<organism evidence="2 3">
    <name type="scientific">Riccia fluitans</name>
    <dbReference type="NCBI Taxonomy" id="41844"/>
    <lineage>
        <taxon>Eukaryota</taxon>
        <taxon>Viridiplantae</taxon>
        <taxon>Streptophyta</taxon>
        <taxon>Embryophyta</taxon>
        <taxon>Marchantiophyta</taxon>
        <taxon>Marchantiopsida</taxon>
        <taxon>Marchantiidae</taxon>
        <taxon>Marchantiales</taxon>
        <taxon>Ricciaceae</taxon>
        <taxon>Riccia</taxon>
    </lineage>
</organism>
<feature type="compositionally biased region" description="Basic residues" evidence="1">
    <location>
        <begin position="1"/>
        <end position="13"/>
    </location>
</feature>